<dbReference type="Pfam" id="PF00294">
    <property type="entry name" value="PfkB"/>
    <property type="match status" value="1"/>
</dbReference>
<sequence>MKKVFCIGELLIDFVAENQGKNLSVAKEFTKKAGGAPANVACAISKLEGKSIFVGCVGDDPFGNFLLNILEENNVDTSMAQKSEVFTTLAFVSIDDDGERDFVFSRGADKELKYDSSLKKDFKNNMVHFGAATAMLGGNLEEAYNRYFFDALTQDSFISFDPNYREDLWKHKEEAFIKKCMPFIQKSHLGKFSLEEAQLLSGKKDMDEACSFLHETGVVIIVVTLGKEGTLLSTKQFRKTIPSIEVSPVDTTGAGDAFIGCMLKQIAEHDNLETLLESETELSQIVSKANKAGAITTTNFGAIESLPTRKQLDF</sequence>
<keyword evidence="3 5" id="KW-0418">Kinase</keyword>
<evidence type="ECO:0000313" key="5">
    <source>
        <dbReference type="EMBL" id="RRQ50198.1"/>
    </source>
</evidence>
<comment type="caution">
    <text evidence="5">The sequence shown here is derived from an EMBL/GenBank/DDBJ whole genome shotgun (WGS) entry which is preliminary data.</text>
</comment>
<name>A0A426RMH3_9FLAO</name>
<feature type="domain" description="Carbohydrate kinase PfkB" evidence="4">
    <location>
        <begin position="1"/>
        <end position="309"/>
    </location>
</feature>
<evidence type="ECO:0000256" key="3">
    <source>
        <dbReference type="ARBA" id="ARBA00022777"/>
    </source>
</evidence>
<evidence type="ECO:0000259" key="4">
    <source>
        <dbReference type="Pfam" id="PF00294"/>
    </source>
</evidence>
<dbReference type="InterPro" id="IPR050306">
    <property type="entry name" value="PfkB_Carbo_kinase"/>
</dbReference>
<reference evidence="6" key="2">
    <citation type="submission" date="2018-12" db="EMBL/GenBank/DDBJ databases">
        <title>Maribacter lutimaris sp. nov., isolated from marine sediment.</title>
        <authorList>
            <person name="Kim K.K."/>
        </authorList>
    </citation>
    <scope>NUCLEOTIDE SEQUENCE [LARGE SCALE GENOMIC DNA]</scope>
    <source>
        <strain evidence="6">PoM-212</strain>
    </source>
</reference>
<dbReference type="CDD" id="cd01167">
    <property type="entry name" value="bac_FRK"/>
    <property type="match status" value="1"/>
</dbReference>
<keyword evidence="2" id="KW-0808">Transferase</keyword>
<dbReference type="RefSeq" id="WP_125222014.1">
    <property type="nucleotide sequence ID" value="NZ_QUSX01000001.1"/>
</dbReference>
<dbReference type="PANTHER" id="PTHR43085:SF54">
    <property type="entry name" value="PUTATIVE-RELATED"/>
    <property type="match status" value="1"/>
</dbReference>
<protein>
    <submittedName>
        <fullName evidence="5">Carbohydrate kinase</fullName>
    </submittedName>
</protein>
<organism evidence="5 6">
    <name type="scientific">Maribacter algicola</name>
    <dbReference type="NCBI Taxonomy" id="2498892"/>
    <lineage>
        <taxon>Bacteria</taxon>
        <taxon>Pseudomonadati</taxon>
        <taxon>Bacteroidota</taxon>
        <taxon>Flavobacteriia</taxon>
        <taxon>Flavobacteriales</taxon>
        <taxon>Flavobacteriaceae</taxon>
        <taxon>Maribacter</taxon>
    </lineage>
</organism>
<gene>
    <name evidence="5" type="ORF">DZC72_06435</name>
</gene>
<evidence type="ECO:0000256" key="1">
    <source>
        <dbReference type="ARBA" id="ARBA00010688"/>
    </source>
</evidence>
<dbReference type="SUPFAM" id="SSF53613">
    <property type="entry name" value="Ribokinase-like"/>
    <property type="match status" value="1"/>
</dbReference>
<dbReference type="PANTHER" id="PTHR43085">
    <property type="entry name" value="HEXOKINASE FAMILY MEMBER"/>
    <property type="match status" value="1"/>
</dbReference>
<dbReference type="AlphaFoldDB" id="A0A426RMH3"/>
<proteinExistence type="inferred from homology"/>
<comment type="similarity">
    <text evidence="1">Belongs to the carbohydrate kinase PfkB family.</text>
</comment>
<dbReference type="Proteomes" id="UP000286990">
    <property type="component" value="Unassembled WGS sequence"/>
</dbReference>
<dbReference type="OrthoDB" id="9813569at2"/>
<reference evidence="6" key="1">
    <citation type="submission" date="2018-08" db="EMBL/GenBank/DDBJ databases">
        <authorList>
            <person name="Khan S.A."/>
            <person name="J S.E."/>
        </authorList>
    </citation>
    <scope>NUCLEOTIDE SEQUENCE [LARGE SCALE GENOMIC DNA]</scope>
    <source>
        <strain evidence="6">PoM-212</strain>
    </source>
</reference>
<dbReference type="InterPro" id="IPR029056">
    <property type="entry name" value="Ribokinase-like"/>
</dbReference>
<dbReference type="Gene3D" id="3.40.1190.20">
    <property type="match status" value="1"/>
</dbReference>
<keyword evidence="6" id="KW-1185">Reference proteome</keyword>
<dbReference type="EMBL" id="QUSX01000001">
    <property type="protein sequence ID" value="RRQ50198.1"/>
    <property type="molecule type" value="Genomic_DNA"/>
</dbReference>
<evidence type="ECO:0000313" key="6">
    <source>
        <dbReference type="Proteomes" id="UP000286990"/>
    </source>
</evidence>
<dbReference type="InterPro" id="IPR011611">
    <property type="entry name" value="PfkB_dom"/>
</dbReference>
<evidence type="ECO:0000256" key="2">
    <source>
        <dbReference type="ARBA" id="ARBA00022679"/>
    </source>
</evidence>
<dbReference type="GO" id="GO:0016301">
    <property type="term" value="F:kinase activity"/>
    <property type="evidence" value="ECO:0007669"/>
    <property type="project" value="UniProtKB-KW"/>
</dbReference>
<accession>A0A426RMH3</accession>